<evidence type="ECO:0000256" key="1">
    <source>
        <dbReference type="ARBA" id="ARBA00004167"/>
    </source>
</evidence>
<evidence type="ECO:0000313" key="12">
    <source>
        <dbReference type="Proteomes" id="UP000007799"/>
    </source>
</evidence>
<evidence type="ECO:0000256" key="4">
    <source>
        <dbReference type="ARBA" id="ARBA00022692"/>
    </source>
</evidence>
<dbReference type="Proteomes" id="UP000007799">
    <property type="component" value="Unassembled WGS sequence"/>
</dbReference>
<keyword evidence="10" id="KW-0732">Signal</keyword>
<dbReference type="KEGG" id="sre:PTSG_12639"/>
<comment type="subcellular location">
    <subcellularLocation>
        <location evidence="1">Membrane</location>
        <topology evidence="1">Single-pass membrane protein</topology>
    </subcellularLocation>
    <subcellularLocation>
        <location evidence="2">Mitochondrion inner membrane</location>
    </subcellularLocation>
</comment>
<evidence type="ECO:0000256" key="10">
    <source>
        <dbReference type="SAM" id="SignalP"/>
    </source>
</evidence>
<evidence type="ECO:0000256" key="7">
    <source>
        <dbReference type="ARBA" id="ARBA00023128"/>
    </source>
</evidence>
<feature type="chain" id="PRO_5003287640" description="Ubiquinol-cytochrome-c reductase complex assembly factor 3" evidence="10">
    <location>
        <begin position="28"/>
        <end position="71"/>
    </location>
</feature>
<dbReference type="EMBL" id="GL832973">
    <property type="protein sequence ID" value="EGD75687.1"/>
    <property type="molecule type" value="Genomic_DNA"/>
</dbReference>
<evidence type="ECO:0008006" key="13">
    <source>
        <dbReference type="Google" id="ProtNLM"/>
    </source>
</evidence>
<keyword evidence="12" id="KW-1185">Reference proteome</keyword>
<evidence type="ECO:0000256" key="3">
    <source>
        <dbReference type="ARBA" id="ARBA00006780"/>
    </source>
</evidence>
<evidence type="ECO:0000256" key="2">
    <source>
        <dbReference type="ARBA" id="ARBA00004273"/>
    </source>
</evidence>
<evidence type="ECO:0000256" key="9">
    <source>
        <dbReference type="ARBA" id="ARBA00025413"/>
    </source>
</evidence>
<name>F2UGD7_SALR5</name>
<feature type="signal peptide" evidence="10">
    <location>
        <begin position="1"/>
        <end position="27"/>
    </location>
</feature>
<keyword evidence="4" id="KW-0812">Transmembrane</keyword>
<proteinExistence type="inferred from homology"/>
<protein>
    <recommendedName>
        <fullName evidence="13">Ubiquinol-cytochrome-c reductase complex assembly factor 3</fullName>
    </recommendedName>
</protein>
<organism evidence="12">
    <name type="scientific">Salpingoeca rosetta (strain ATCC 50818 / BSB-021)</name>
    <dbReference type="NCBI Taxonomy" id="946362"/>
    <lineage>
        <taxon>Eukaryota</taxon>
        <taxon>Choanoflagellata</taxon>
        <taxon>Craspedida</taxon>
        <taxon>Salpingoecidae</taxon>
        <taxon>Salpingoeca</taxon>
    </lineage>
</organism>
<keyword evidence="6" id="KW-1133">Transmembrane helix</keyword>
<sequence length="71" mass="7906">MGRGMTMLGSSAVIIGIGVALLKYATPEPEDVLKDMPAHIRRRELDKMEDRHRNNIALMEAIKSSADIKKD</sequence>
<evidence type="ECO:0000256" key="8">
    <source>
        <dbReference type="ARBA" id="ARBA00023136"/>
    </source>
</evidence>
<gene>
    <name evidence="11" type="ORF">PTSG_12639</name>
</gene>
<reference evidence="11" key="1">
    <citation type="submission" date="2009-08" db="EMBL/GenBank/DDBJ databases">
        <title>Annotation of Salpingoeca rosetta.</title>
        <authorList>
            <consortium name="The Broad Institute Genome Sequencing Platform"/>
            <person name="Russ C."/>
            <person name="Cuomo C."/>
            <person name="Burger G."/>
            <person name="Gray M.W."/>
            <person name="Holland P.W.H."/>
            <person name="King N."/>
            <person name="Lang F.B.F."/>
            <person name="Roger A.J."/>
            <person name="Ruiz-Trillo I."/>
            <person name="Young S.K."/>
            <person name="Zeng Q."/>
            <person name="Gargeya S."/>
            <person name="Alvarado L."/>
            <person name="Berlin A."/>
            <person name="Chapman S.B."/>
            <person name="Chen Z."/>
            <person name="Freedman E."/>
            <person name="Gellesch M."/>
            <person name="Goldberg J."/>
            <person name="Griggs A."/>
            <person name="Gujja S."/>
            <person name="Heilman E."/>
            <person name="Heiman D."/>
            <person name="Howarth C."/>
            <person name="Mehta T."/>
            <person name="Neiman D."/>
            <person name="Pearson M."/>
            <person name="Roberts A."/>
            <person name="Saif S."/>
            <person name="Shea T."/>
            <person name="Shenoy N."/>
            <person name="Sisk P."/>
            <person name="Stolte C."/>
            <person name="Sykes S."/>
            <person name="White J."/>
            <person name="Yandava C."/>
            <person name="Haas B."/>
            <person name="Nusbaum C."/>
            <person name="Birren B."/>
        </authorList>
    </citation>
    <scope>NUCLEOTIDE SEQUENCE [LARGE SCALE GENOMIC DNA]</scope>
    <source>
        <strain evidence="11">ATCC 50818</strain>
    </source>
</reference>
<evidence type="ECO:0000313" key="11">
    <source>
        <dbReference type="EMBL" id="EGD75687.1"/>
    </source>
</evidence>
<accession>F2UGD7</accession>
<dbReference type="AlphaFoldDB" id="F2UGD7"/>
<evidence type="ECO:0000256" key="5">
    <source>
        <dbReference type="ARBA" id="ARBA00022792"/>
    </source>
</evidence>
<comment type="similarity">
    <text evidence="3">Belongs to the CBP4 family.</text>
</comment>
<keyword evidence="8" id="KW-0472">Membrane</keyword>
<evidence type="ECO:0000256" key="6">
    <source>
        <dbReference type="ARBA" id="ARBA00022989"/>
    </source>
</evidence>
<dbReference type="OrthoDB" id="5576752at2759"/>
<dbReference type="RefSeq" id="XP_004991608.1">
    <property type="nucleotide sequence ID" value="XM_004991551.1"/>
</dbReference>
<dbReference type="GeneID" id="16072169"/>
<dbReference type="InterPro" id="IPR012420">
    <property type="entry name" value="Cbp4"/>
</dbReference>
<keyword evidence="5" id="KW-0999">Mitochondrion inner membrane</keyword>
<dbReference type="GO" id="GO:0005743">
    <property type="term" value="C:mitochondrial inner membrane"/>
    <property type="evidence" value="ECO:0007669"/>
    <property type="project" value="UniProtKB-SubCell"/>
</dbReference>
<dbReference type="Pfam" id="PF07960">
    <property type="entry name" value="CBP4"/>
    <property type="match status" value="1"/>
</dbReference>
<keyword evidence="7" id="KW-0496">Mitochondrion</keyword>
<dbReference type="InParanoid" id="F2UGD7"/>
<comment type="function">
    <text evidence="9">Essential for the assembly of ubiquinol-cytochrome c reductase. It has a direct effect on the correct occurrence of the Rieske protein, core 4, core 5 and apocytochrome b.</text>
</comment>